<evidence type="ECO:0000313" key="1">
    <source>
        <dbReference type="EMBL" id="MFD1485408.1"/>
    </source>
</evidence>
<dbReference type="EMBL" id="JBHTON010000028">
    <property type="protein sequence ID" value="MFD1485408.1"/>
    <property type="molecule type" value="Genomic_DNA"/>
</dbReference>
<comment type="caution">
    <text evidence="1">The sequence shown here is derived from an EMBL/GenBank/DDBJ whole genome shotgun (WGS) entry which is preliminary data.</text>
</comment>
<gene>
    <name evidence="1" type="ORF">ACFQ5J_09220</name>
</gene>
<reference evidence="2" key="1">
    <citation type="journal article" date="2019" name="Int. J. Syst. Evol. Microbiol.">
        <title>The Global Catalogue of Microorganisms (GCM) 10K type strain sequencing project: providing services to taxonomists for standard genome sequencing and annotation.</title>
        <authorList>
            <consortium name="The Broad Institute Genomics Platform"/>
            <consortium name="The Broad Institute Genome Sequencing Center for Infectious Disease"/>
            <person name="Wu L."/>
            <person name="Ma J."/>
        </authorList>
    </citation>
    <scope>NUCLEOTIDE SEQUENCE [LARGE SCALE GENOMIC DNA]</scope>
    <source>
        <strain evidence="2">CCM 8903</strain>
    </source>
</reference>
<organism evidence="1 2">
    <name type="scientific">Lacticaseibacillus baoqingensis</name>
    <dbReference type="NCBI Taxonomy" id="2486013"/>
    <lineage>
        <taxon>Bacteria</taxon>
        <taxon>Bacillati</taxon>
        <taxon>Bacillota</taxon>
        <taxon>Bacilli</taxon>
        <taxon>Lactobacillales</taxon>
        <taxon>Lactobacillaceae</taxon>
        <taxon>Lacticaseibacillus</taxon>
    </lineage>
</organism>
<sequence>MGKRIDLTGQRFGRLTVIAPSGYAKNGNALWECRCDCGRTVVKDAYRLRHGSVRSCGCLRREVLRARIYDNDAMTKRMGDITPLLIDGHGRATFVRSNRNSSGVIGVSYEKNTQRWIARLSVGGQLVLNERFKVYEDAVAARRKAEARYLRGEASPTQDIQSTKRG</sequence>
<keyword evidence="2" id="KW-1185">Reference proteome</keyword>
<accession>A0ABW4E8U0</accession>
<dbReference type="RefSeq" id="WP_125751613.1">
    <property type="nucleotide sequence ID" value="NZ_JBHTON010000028.1"/>
</dbReference>
<name>A0ABW4E8U0_9LACO</name>
<proteinExistence type="predicted"/>
<dbReference type="Proteomes" id="UP001597252">
    <property type="component" value="Unassembled WGS sequence"/>
</dbReference>
<protein>
    <submittedName>
        <fullName evidence="1">Alcohol dehydrogenase</fullName>
    </submittedName>
</protein>
<dbReference type="Gene3D" id="1.20.5.2050">
    <property type="match status" value="1"/>
</dbReference>
<evidence type="ECO:0000313" key="2">
    <source>
        <dbReference type="Proteomes" id="UP001597252"/>
    </source>
</evidence>